<reference evidence="1 2" key="1">
    <citation type="submission" date="2016-08" db="EMBL/GenBank/DDBJ databases">
        <title>Genomes of anaerobic fungi encode conserved fungal cellulosomes for biomass hydrolysis.</title>
        <authorList>
            <consortium name="DOE Joint Genome Institute"/>
            <person name="Haitjema C.H."/>
            <person name="Gilmore S.P."/>
            <person name="Henske J.K."/>
            <person name="Solomon K.V."/>
            <person name="De Groot R."/>
            <person name="Kuo A."/>
            <person name="Mondo S.J."/>
            <person name="Salamov A.A."/>
            <person name="Labutti K."/>
            <person name="Zhao Z."/>
            <person name="Chiniquy J."/>
            <person name="Barry K."/>
            <person name="Brewer H.M."/>
            <person name="Purvine S.O."/>
            <person name="Wright A.T."/>
            <person name="Boxma B."/>
            <person name="Van Alen T."/>
            <person name="Hackstein J.H."/>
            <person name="Baker S.E."/>
            <person name="Grigoriev I.V."/>
            <person name="O'Malley M.A."/>
        </authorList>
    </citation>
    <scope>NUCLEOTIDE SEQUENCE [LARGE SCALE GENOMIC DNA]</scope>
    <source>
        <strain evidence="2">finn</strain>
    </source>
</reference>
<keyword evidence="2" id="KW-1185">Reference proteome</keyword>
<reference evidence="1 2" key="2">
    <citation type="submission" date="2016-08" db="EMBL/GenBank/DDBJ databases">
        <title>Pervasive Adenine N6-methylation of Active Genes in Fungi.</title>
        <authorList>
            <consortium name="DOE Joint Genome Institute"/>
            <person name="Mondo S.J."/>
            <person name="Dannebaum R.O."/>
            <person name="Kuo R.C."/>
            <person name="Labutti K."/>
            <person name="Haridas S."/>
            <person name="Kuo A."/>
            <person name="Salamov A."/>
            <person name="Ahrendt S.R."/>
            <person name="Lipzen A."/>
            <person name="Sullivan W."/>
            <person name="Andreopoulos W.B."/>
            <person name="Clum A."/>
            <person name="Lindquist E."/>
            <person name="Daum C."/>
            <person name="Ramamoorthy G.K."/>
            <person name="Gryganskyi A."/>
            <person name="Culley D."/>
            <person name="Magnuson J.K."/>
            <person name="James T.Y."/>
            <person name="O'Malley M.A."/>
            <person name="Stajich J.E."/>
            <person name="Spatafora J.W."/>
            <person name="Visel A."/>
            <person name="Grigoriev I.V."/>
        </authorList>
    </citation>
    <scope>NUCLEOTIDE SEQUENCE [LARGE SCALE GENOMIC DNA]</scope>
    <source>
        <strain evidence="2">finn</strain>
    </source>
</reference>
<sequence length="261" mass="29912">MVKLSNIKNTQSQEFKHNKISELKSQNKSHIYNNNTLKHINKINDSNIPDDKNDSMLPVHHNHSSLKNEMNRMNKSLNLNSSVSTISTGTIKGGMNIKNDSLKQNIKYKYNDYENSSIPFQSLTRSHNMGESINSENKNYDSQNNENIINSNPIKIRSRKVSINREGSKNINTSSIGDIIELPEYLKKPLVFNVKKQKLIQKQDDSDILSLFPEPKKKRLKKIFDVVQNFVNQSIDNAKTPNDHSESNEIFPIPPIHISDI</sequence>
<comment type="caution">
    <text evidence="1">The sequence shown here is derived from an EMBL/GenBank/DDBJ whole genome shotgun (WGS) entry which is preliminary data.</text>
</comment>
<dbReference type="Proteomes" id="UP000193719">
    <property type="component" value="Unassembled WGS sequence"/>
</dbReference>
<evidence type="ECO:0000313" key="2">
    <source>
        <dbReference type="Proteomes" id="UP000193719"/>
    </source>
</evidence>
<proteinExistence type="predicted"/>
<dbReference type="AlphaFoldDB" id="A0A1Y1V5Z3"/>
<name>A0A1Y1V5Z3_9FUNG</name>
<protein>
    <submittedName>
        <fullName evidence="1">Uncharacterized protein</fullName>
    </submittedName>
</protein>
<evidence type="ECO:0000313" key="1">
    <source>
        <dbReference type="EMBL" id="ORX48108.1"/>
    </source>
</evidence>
<dbReference type="EMBL" id="MCFH01000028">
    <property type="protein sequence ID" value="ORX48108.1"/>
    <property type="molecule type" value="Genomic_DNA"/>
</dbReference>
<organism evidence="1 2">
    <name type="scientific">Piromyces finnis</name>
    <dbReference type="NCBI Taxonomy" id="1754191"/>
    <lineage>
        <taxon>Eukaryota</taxon>
        <taxon>Fungi</taxon>
        <taxon>Fungi incertae sedis</taxon>
        <taxon>Chytridiomycota</taxon>
        <taxon>Chytridiomycota incertae sedis</taxon>
        <taxon>Neocallimastigomycetes</taxon>
        <taxon>Neocallimastigales</taxon>
        <taxon>Neocallimastigaceae</taxon>
        <taxon>Piromyces</taxon>
    </lineage>
</organism>
<accession>A0A1Y1V5Z3</accession>
<gene>
    <name evidence="1" type="ORF">BCR36DRAFT_82345</name>
</gene>